<dbReference type="CDD" id="cd18186">
    <property type="entry name" value="BTB_POZ_ZBTB_KLHL-like"/>
    <property type="match status" value="1"/>
</dbReference>
<feature type="domain" description="BTB" evidence="2">
    <location>
        <begin position="35"/>
        <end position="96"/>
    </location>
</feature>
<dbReference type="PANTHER" id="PTHR47843">
    <property type="entry name" value="BTB DOMAIN-CONTAINING PROTEIN-RELATED"/>
    <property type="match status" value="1"/>
</dbReference>
<name>A0A074VEX1_AURM1</name>
<reference evidence="3 4" key="1">
    <citation type="journal article" date="2014" name="BMC Genomics">
        <title>Genome sequencing of four Aureobasidium pullulans varieties: biotechnological potential, stress tolerance, and description of new species.</title>
        <authorList>
            <person name="Gostin Ar C."/>
            <person name="Ohm R.A."/>
            <person name="Kogej T."/>
            <person name="Sonjak S."/>
            <person name="Turk M."/>
            <person name="Zajc J."/>
            <person name="Zalar P."/>
            <person name="Grube M."/>
            <person name="Sun H."/>
            <person name="Han J."/>
            <person name="Sharma A."/>
            <person name="Chiniquy J."/>
            <person name="Ngan C.Y."/>
            <person name="Lipzen A."/>
            <person name="Barry K."/>
            <person name="Grigoriev I.V."/>
            <person name="Gunde-Cimerman N."/>
        </authorList>
    </citation>
    <scope>NUCLEOTIDE SEQUENCE [LARGE SCALE GENOMIC DNA]</scope>
    <source>
        <strain evidence="3 4">CBS 110374</strain>
    </source>
</reference>
<dbReference type="SMART" id="SM00225">
    <property type="entry name" value="BTB"/>
    <property type="match status" value="1"/>
</dbReference>
<dbReference type="Pfam" id="PF00651">
    <property type="entry name" value="BTB"/>
    <property type="match status" value="1"/>
</dbReference>
<evidence type="ECO:0000259" key="2">
    <source>
        <dbReference type="PROSITE" id="PS50097"/>
    </source>
</evidence>
<dbReference type="InterPro" id="IPR000210">
    <property type="entry name" value="BTB/POZ_dom"/>
</dbReference>
<dbReference type="HOGENOM" id="CLU_087641_0_0_1"/>
<feature type="compositionally biased region" description="Polar residues" evidence="1">
    <location>
        <begin position="20"/>
        <end position="29"/>
    </location>
</feature>
<dbReference type="AlphaFoldDB" id="A0A074VEX1"/>
<dbReference type="Gene3D" id="3.30.710.10">
    <property type="entry name" value="Potassium Channel Kv1.1, Chain A"/>
    <property type="match status" value="1"/>
</dbReference>
<sequence length="277" mass="31079">MPPSTHSSHEVAFPHEDTTSRTTQESTVFNKPEDSDIIIEHHGIKIHAHRAILRMCSPFFERILQSQWPVAKGPVFSLGDDDDPIVVDGMLRHMYNLPYTDSLQSNDSDELFKLHVETFFLADKYDCPSLRRAAVSNFHDAATKALDSGRLILLNNTIATLCGPDARQTADVSLRTAALDFCATNYNKLFEWALFRKKLREGNLFDVDAANKLLEKIGALALKQRADEGRRYGLLAPRKRYAGGVDPDRLDFSDLDDLDNLLEPSSRAQADEGCRSS</sequence>
<dbReference type="InterPro" id="IPR011333">
    <property type="entry name" value="SKP1/BTB/POZ_sf"/>
</dbReference>
<evidence type="ECO:0000313" key="4">
    <source>
        <dbReference type="Proteomes" id="UP000030672"/>
    </source>
</evidence>
<dbReference type="PROSITE" id="PS50097">
    <property type="entry name" value="BTB"/>
    <property type="match status" value="1"/>
</dbReference>
<dbReference type="SUPFAM" id="SSF54695">
    <property type="entry name" value="POZ domain"/>
    <property type="match status" value="1"/>
</dbReference>
<dbReference type="EMBL" id="KL584849">
    <property type="protein sequence ID" value="KEQ59285.1"/>
    <property type="molecule type" value="Genomic_DNA"/>
</dbReference>
<feature type="compositionally biased region" description="Basic and acidic residues" evidence="1">
    <location>
        <begin position="7"/>
        <end position="19"/>
    </location>
</feature>
<gene>
    <name evidence="3" type="ORF">M437DRAFT_87896</name>
</gene>
<feature type="region of interest" description="Disordered" evidence="1">
    <location>
        <begin position="1"/>
        <end position="32"/>
    </location>
</feature>
<dbReference type="Proteomes" id="UP000030672">
    <property type="component" value="Unassembled WGS sequence"/>
</dbReference>
<proteinExistence type="predicted"/>
<dbReference type="PANTHER" id="PTHR47843:SF5">
    <property type="entry name" value="BTB_POZ DOMAIN PROTEIN"/>
    <property type="match status" value="1"/>
</dbReference>
<dbReference type="RefSeq" id="XP_040876308.1">
    <property type="nucleotide sequence ID" value="XM_041028730.1"/>
</dbReference>
<keyword evidence="4" id="KW-1185">Reference proteome</keyword>
<protein>
    <recommendedName>
        <fullName evidence="2">BTB domain-containing protein</fullName>
    </recommendedName>
</protein>
<organism evidence="3 4">
    <name type="scientific">Aureobasidium melanogenum (strain CBS 110374)</name>
    <name type="common">Aureobasidium pullulans var. melanogenum</name>
    <dbReference type="NCBI Taxonomy" id="1043003"/>
    <lineage>
        <taxon>Eukaryota</taxon>
        <taxon>Fungi</taxon>
        <taxon>Dikarya</taxon>
        <taxon>Ascomycota</taxon>
        <taxon>Pezizomycotina</taxon>
        <taxon>Dothideomycetes</taxon>
        <taxon>Dothideomycetidae</taxon>
        <taxon>Dothideales</taxon>
        <taxon>Saccotheciaceae</taxon>
        <taxon>Aureobasidium</taxon>
    </lineage>
</organism>
<evidence type="ECO:0000256" key="1">
    <source>
        <dbReference type="SAM" id="MobiDB-lite"/>
    </source>
</evidence>
<evidence type="ECO:0000313" key="3">
    <source>
        <dbReference type="EMBL" id="KEQ59285.1"/>
    </source>
</evidence>
<dbReference type="GeneID" id="63922103"/>
<accession>A0A074VEX1</accession>
<dbReference type="STRING" id="1043003.A0A074VEX1"/>